<dbReference type="RefSeq" id="WP_163287705.1">
    <property type="nucleotide sequence ID" value="NZ_JAAGWY010000001.1"/>
</dbReference>
<gene>
    <name evidence="2" type="ORF">G3T36_01830</name>
</gene>
<feature type="transmembrane region" description="Helical" evidence="1">
    <location>
        <begin position="21"/>
        <end position="40"/>
    </location>
</feature>
<sequence length="176" mass="18792">MTRTNEDALLLRRTKPWQRRSVQVWLAVVVLVGAIWGNAWSGDALWAPICNLSGDTDDSCPVSCPYPATITGADPAQAGVIRCYLQALSDESPSEMKKAIPSPDWTGDPTVAPEAFRHAADARGGVASVTVKQSDVDSAFALATIHFADGKSDQEPLAIINPTAWDGWRMEGVNGG</sequence>
<organism evidence="2 3">
    <name type="scientific">Leifsonia tongyongensis</name>
    <dbReference type="NCBI Taxonomy" id="1268043"/>
    <lineage>
        <taxon>Bacteria</taxon>
        <taxon>Bacillati</taxon>
        <taxon>Actinomycetota</taxon>
        <taxon>Actinomycetes</taxon>
        <taxon>Micrococcales</taxon>
        <taxon>Microbacteriaceae</taxon>
        <taxon>Leifsonia</taxon>
    </lineage>
</organism>
<keyword evidence="3" id="KW-1185">Reference proteome</keyword>
<evidence type="ECO:0000313" key="2">
    <source>
        <dbReference type="EMBL" id="NEN04603.1"/>
    </source>
</evidence>
<accession>A0A6L9XT93</accession>
<evidence type="ECO:0000256" key="1">
    <source>
        <dbReference type="SAM" id="Phobius"/>
    </source>
</evidence>
<comment type="caution">
    <text evidence="2">The sequence shown here is derived from an EMBL/GenBank/DDBJ whole genome shotgun (WGS) entry which is preliminary data.</text>
</comment>
<dbReference type="EMBL" id="JAAGWY010000001">
    <property type="protein sequence ID" value="NEN04603.1"/>
    <property type="molecule type" value="Genomic_DNA"/>
</dbReference>
<dbReference type="Proteomes" id="UP000474967">
    <property type="component" value="Unassembled WGS sequence"/>
</dbReference>
<protein>
    <submittedName>
        <fullName evidence="2">Uncharacterized protein</fullName>
    </submittedName>
</protein>
<keyword evidence="1" id="KW-0812">Transmembrane</keyword>
<dbReference type="AlphaFoldDB" id="A0A6L9XT93"/>
<keyword evidence="1" id="KW-1133">Transmembrane helix</keyword>
<name>A0A6L9XT93_9MICO</name>
<proteinExistence type="predicted"/>
<reference evidence="2 3" key="1">
    <citation type="journal article" date="2014" name="J. Microbiol.">
        <title>Diaminobutyricibacter tongyongensis gen. nov., sp. nov. and Homoserinibacter gongjuensis gen. nov., sp. nov. belong to the family Microbacteriaceae.</title>
        <authorList>
            <person name="Kim S.J."/>
            <person name="Ahn J.H."/>
            <person name="Weon H.Y."/>
            <person name="Hamada M."/>
            <person name="Suzuki K."/>
            <person name="Kwon S.W."/>
        </authorList>
    </citation>
    <scope>NUCLEOTIDE SEQUENCE [LARGE SCALE GENOMIC DNA]</scope>
    <source>
        <strain evidence="2 3">NBRC 108724</strain>
    </source>
</reference>
<evidence type="ECO:0000313" key="3">
    <source>
        <dbReference type="Proteomes" id="UP000474967"/>
    </source>
</evidence>
<keyword evidence="1" id="KW-0472">Membrane</keyword>